<organism evidence="2 3">
    <name type="scientific">Terribacillus saccharophilus</name>
    <dbReference type="NCBI Taxonomy" id="361277"/>
    <lineage>
        <taxon>Bacteria</taxon>
        <taxon>Bacillati</taxon>
        <taxon>Bacillota</taxon>
        <taxon>Bacilli</taxon>
        <taxon>Bacillales</taxon>
        <taxon>Bacillaceae</taxon>
        <taxon>Terribacillus</taxon>
    </lineage>
</organism>
<gene>
    <name evidence="2" type="ORF">CHH64_04405</name>
</gene>
<dbReference type="InterPro" id="IPR000073">
    <property type="entry name" value="AB_hydrolase_1"/>
</dbReference>
<evidence type="ECO:0000313" key="2">
    <source>
        <dbReference type="EMBL" id="PAD22949.1"/>
    </source>
</evidence>
<feature type="domain" description="AB hydrolase-1" evidence="1">
    <location>
        <begin position="31"/>
        <end position="261"/>
    </location>
</feature>
<sequence>MSYSNHHTFYYEEIAIDYRIYSSYNHDNSRTILLLHGFLASGSCFHRMIPELRQRYQVVTLDFPPFGNSQKSAEIAFSYEDYTCLAASLLDHLQIKKIDIGGHSMGGQIAMRLAYSYPDRINKLFLFAPSSYMLPTDAFSSLIASASIFPAIMHLAFEASSVVGFLRHLVADPDKVTLRMVVAYSIPFMAKDLYPSLASFIRTRGGDLPNDSLQQIQADTTIFWGKKDPLLPPSIGYRLLAELPNATLHILPDAGHLLPEETPETIVSYIE</sequence>
<name>A0A268AFP6_9BACI</name>
<comment type="caution">
    <text evidence="2">The sequence shown here is derived from an EMBL/GenBank/DDBJ whole genome shotgun (WGS) entry which is preliminary data.</text>
</comment>
<dbReference type="Pfam" id="PF00561">
    <property type="entry name" value="Abhydrolase_1"/>
    <property type="match status" value="1"/>
</dbReference>
<dbReference type="SUPFAM" id="SSF53474">
    <property type="entry name" value="alpha/beta-Hydrolases"/>
    <property type="match status" value="1"/>
</dbReference>
<dbReference type="InterPro" id="IPR029058">
    <property type="entry name" value="AB_hydrolase_fold"/>
</dbReference>
<evidence type="ECO:0000259" key="1">
    <source>
        <dbReference type="Pfam" id="PF00561"/>
    </source>
</evidence>
<accession>A0A268AFP6</accession>
<dbReference type="RefSeq" id="WP_095229479.1">
    <property type="nucleotide sequence ID" value="NZ_NPBD01000007.1"/>
</dbReference>
<dbReference type="AlphaFoldDB" id="A0A268AFP6"/>
<dbReference type="Gene3D" id="3.40.50.1820">
    <property type="entry name" value="alpha/beta hydrolase"/>
    <property type="match status" value="1"/>
</dbReference>
<dbReference type="PANTHER" id="PTHR43689:SF8">
    <property type="entry name" value="ALPHA_BETA-HYDROLASES SUPERFAMILY PROTEIN"/>
    <property type="match status" value="1"/>
</dbReference>
<protein>
    <recommendedName>
        <fullName evidence="1">AB hydrolase-1 domain-containing protein</fullName>
    </recommendedName>
</protein>
<reference evidence="2 3" key="1">
    <citation type="submission" date="2017-07" db="EMBL/GenBank/DDBJ databases">
        <title>Isolation and whole genome analysis of endospore-forming bacteria from heroin.</title>
        <authorList>
            <person name="Kalinowski J."/>
            <person name="Ahrens B."/>
            <person name="Al-Dilaimi A."/>
            <person name="Winkler A."/>
            <person name="Wibberg D."/>
            <person name="Schleenbecker U."/>
            <person name="Ruckert C."/>
            <person name="Wolfel R."/>
            <person name="Grass G."/>
        </authorList>
    </citation>
    <scope>NUCLEOTIDE SEQUENCE [LARGE SCALE GENOMIC DNA]</scope>
    <source>
        <strain evidence="2 3">7528</strain>
    </source>
</reference>
<dbReference type="PANTHER" id="PTHR43689">
    <property type="entry name" value="HYDROLASE"/>
    <property type="match status" value="1"/>
</dbReference>
<evidence type="ECO:0000313" key="3">
    <source>
        <dbReference type="Proteomes" id="UP000216013"/>
    </source>
</evidence>
<dbReference type="EMBL" id="NPBV01000002">
    <property type="protein sequence ID" value="PAD22949.1"/>
    <property type="molecule type" value="Genomic_DNA"/>
</dbReference>
<proteinExistence type="predicted"/>
<dbReference type="PRINTS" id="PR00111">
    <property type="entry name" value="ABHYDROLASE"/>
</dbReference>
<dbReference type="Proteomes" id="UP000216013">
    <property type="component" value="Unassembled WGS sequence"/>
</dbReference>